<feature type="compositionally biased region" description="Basic and acidic residues" evidence="1">
    <location>
        <begin position="205"/>
        <end position="216"/>
    </location>
</feature>
<evidence type="ECO:0000256" key="1">
    <source>
        <dbReference type="SAM" id="MobiDB-lite"/>
    </source>
</evidence>
<gene>
    <name evidence="2" type="ORF">P7K49_035231</name>
</gene>
<comment type="caution">
    <text evidence="2">The sequence shown here is derived from an EMBL/GenBank/DDBJ whole genome shotgun (WGS) entry which is preliminary data.</text>
</comment>
<feature type="region of interest" description="Disordered" evidence="1">
    <location>
        <begin position="152"/>
        <end position="223"/>
    </location>
</feature>
<accession>A0ABQ9TMB8</accession>
<feature type="region of interest" description="Disordered" evidence="1">
    <location>
        <begin position="1"/>
        <end position="23"/>
    </location>
</feature>
<proteinExistence type="predicted"/>
<sequence>MTGPGVGALPPAPLPTPNRSSRNLASCECREKPSRSLRRHHCSMCPPSRMRHLLRCASSCRRFSRRRQDTSPAGEEAMCTSAWSGEETGGRCGAEPPVLLIRGVEAPRCVWTEACSCGEAATDSPTGNLNRAAGSTQVLLKRAAAFTGLQGRKVGLTGGGAGRTDPSDSSPETPWRPTPTGPYLCAPTRPHPDCACASPASRAGPELREDRGPPRERSRRFSFKRKPCLSAAAALARKWGPGLRGRGEAEAHGVRLRTGCPAQRLPGTVVPRPESLALVESWLGRFCGLLSSNRSPPGLFADVTSSLAPVVYSPATSPSQSPPADMMQKQPL</sequence>
<dbReference type="Proteomes" id="UP001266305">
    <property type="component" value="Unassembled WGS sequence"/>
</dbReference>
<dbReference type="EMBL" id="JASSZA010000020">
    <property type="protein sequence ID" value="KAK2085806.1"/>
    <property type="molecule type" value="Genomic_DNA"/>
</dbReference>
<keyword evidence="3" id="KW-1185">Reference proteome</keyword>
<evidence type="ECO:0000313" key="3">
    <source>
        <dbReference type="Proteomes" id="UP001266305"/>
    </source>
</evidence>
<protein>
    <submittedName>
        <fullName evidence="2">Uncharacterized protein</fullName>
    </submittedName>
</protein>
<evidence type="ECO:0000313" key="2">
    <source>
        <dbReference type="EMBL" id="KAK2085806.1"/>
    </source>
</evidence>
<feature type="region of interest" description="Disordered" evidence="1">
    <location>
        <begin position="313"/>
        <end position="332"/>
    </location>
</feature>
<reference evidence="2 3" key="1">
    <citation type="submission" date="2023-05" db="EMBL/GenBank/DDBJ databases">
        <title>B98-5 Cell Line De Novo Hybrid Assembly: An Optical Mapping Approach.</title>
        <authorList>
            <person name="Kananen K."/>
            <person name="Auerbach J.A."/>
            <person name="Kautto E."/>
            <person name="Blachly J.S."/>
        </authorList>
    </citation>
    <scope>NUCLEOTIDE SEQUENCE [LARGE SCALE GENOMIC DNA]</scope>
    <source>
        <strain evidence="2">B95-8</strain>
        <tissue evidence="2">Cell line</tissue>
    </source>
</reference>
<name>A0ABQ9TMB8_SAGOE</name>
<organism evidence="2 3">
    <name type="scientific">Saguinus oedipus</name>
    <name type="common">Cotton-top tamarin</name>
    <name type="synonym">Oedipomidas oedipus</name>
    <dbReference type="NCBI Taxonomy" id="9490"/>
    <lineage>
        <taxon>Eukaryota</taxon>
        <taxon>Metazoa</taxon>
        <taxon>Chordata</taxon>
        <taxon>Craniata</taxon>
        <taxon>Vertebrata</taxon>
        <taxon>Euteleostomi</taxon>
        <taxon>Mammalia</taxon>
        <taxon>Eutheria</taxon>
        <taxon>Euarchontoglires</taxon>
        <taxon>Primates</taxon>
        <taxon>Haplorrhini</taxon>
        <taxon>Platyrrhini</taxon>
        <taxon>Cebidae</taxon>
        <taxon>Callitrichinae</taxon>
        <taxon>Saguinus</taxon>
    </lineage>
</organism>
<feature type="compositionally biased region" description="Low complexity" evidence="1">
    <location>
        <begin position="313"/>
        <end position="324"/>
    </location>
</feature>